<dbReference type="InterPro" id="IPR006015">
    <property type="entry name" value="Universal_stress_UspA"/>
</dbReference>
<evidence type="ECO:0000259" key="3">
    <source>
        <dbReference type="Pfam" id="PF00582"/>
    </source>
</evidence>
<keyword evidence="5" id="KW-1185">Reference proteome</keyword>
<evidence type="ECO:0000313" key="5">
    <source>
        <dbReference type="Proteomes" id="UP001596118"/>
    </source>
</evidence>
<dbReference type="EMBL" id="JBHSKY010000015">
    <property type="protein sequence ID" value="MFC5279685.1"/>
    <property type="molecule type" value="Genomic_DNA"/>
</dbReference>
<feature type="domain" description="UspA" evidence="3">
    <location>
        <begin position="1"/>
        <end position="160"/>
    </location>
</feature>
<name>A0ABD5R4B6_9EURY</name>
<dbReference type="Pfam" id="PF00582">
    <property type="entry name" value="Usp"/>
    <property type="match status" value="1"/>
</dbReference>
<dbReference type="AlphaFoldDB" id="A0ABD5R4B6"/>
<proteinExistence type="inferred from homology"/>
<accession>A0ABD5R4B6</accession>
<organism evidence="4 5">
    <name type="scientific">Halorubrum rubrum</name>
    <dbReference type="NCBI Taxonomy" id="1126240"/>
    <lineage>
        <taxon>Archaea</taxon>
        <taxon>Methanobacteriati</taxon>
        <taxon>Methanobacteriota</taxon>
        <taxon>Stenosarchaea group</taxon>
        <taxon>Halobacteria</taxon>
        <taxon>Halobacteriales</taxon>
        <taxon>Haloferacaceae</taxon>
        <taxon>Halorubrum</taxon>
    </lineage>
</organism>
<comment type="similarity">
    <text evidence="1">Belongs to the universal stress protein A family.</text>
</comment>
<dbReference type="PRINTS" id="PR01438">
    <property type="entry name" value="UNVRSLSTRESS"/>
</dbReference>
<dbReference type="CDD" id="cd00293">
    <property type="entry name" value="USP-like"/>
    <property type="match status" value="1"/>
</dbReference>
<dbReference type="Proteomes" id="UP001596118">
    <property type="component" value="Unassembled WGS sequence"/>
</dbReference>
<sequence>MYQDILYPTDGSTGSEAAAEHVRNLASSFDATVHVLHVVDMRHAGLGASGGFHSDEPSAMSGRSAETGYEGMEKPDVDDEIAEQAKAIVEEAAAALGDVETVPAVETGTPHSAILRYADDRDVDLIVMGTHGRTGVERYLLGSVAEKVVRMADRPVLTIRGDE</sequence>
<reference evidence="4 5" key="1">
    <citation type="journal article" date="2019" name="Int. J. Syst. Evol. Microbiol.">
        <title>The Global Catalogue of Microorganisms (GCM) 10K type strain sequencing project: providing services to taxonomists for standard genome sequencing and annotation.</title>
        <authorList>
            <consortium name="The Broad Institute Genomics Platform"/>
            <consortium name="The Broad Institute Genome Sequencing Center for Infectious Disease"/>
            <person name="Wu L."/>
            <person name="Ma J."/>
        </authorList>
    </citation>
    <scope>NUCLEOTIDE SEQUENCE [LARGE SCALE GENOMIC DNA]</scope>
    <source>
        <strain evidence="4 5">CGMCC 1.12124</strain>
    </source>
</reference>
<gene>
    <name evidence="4" type="ORF">ACFPM1_13085</name>
</gene>
<comment type="caution">
    <text evidence="4">The sequence shown here is derived from an EMBL/GenBank/DDBJ whole genome shotgun (WGS) entry which is preliminary data.</text>
</comment>
<dbReference type="InterPro" id="IPR006016">
    <property type="entry name" value="UspA"/>
</dbReference>
<dbReference type="SUPFAM" id="SSF52402">
    <property type="entry name" value="Adenine nucleotide alpha hydrolases-like"/>
    <property type="match status" value="1"/>
</dbReference>
<evidence type="ECO:0000256" key="2">
    <source>
        <dbReference type="SAM" id="MobiDB-lite"/>
    </source>
</evidence>
<evidence type="ECO:0000313" key="4">
    <source>
        <dbReference type="EMBL" id="MFC5279685.1"/>
    </source>
</evidence>
<dbReference type="RefSeq" id="WP_256411406.1">
    <property type="nucleotide sequence ID" value="NZ_JANHDM010000004.1"/>
</dbReference>
<dbReference type="Gene3D" id="3.40.50.620">
    <property type="entry name" value="HUPs"/>
    <property type="match status" value="1"/>
</dbReference>
<feature type="region of interest" description="Disordered" evidence="2">
    <location>
        <begin position="49"/>
        <end position="73"/>
    </location>
</feature>
<dbReference type="PANTHER" id="PTHR46268">
    <property type="entry name" value="STRESS RESPONSE PROTEIN NHAX"/>
    <property type="match status" value="1"/>
</dbReference>
<protein>
    <submittedName>
        <fullName evidence="4">Universal stress protein</fullName>
    </submittedName>
</protein>
<evidence type="ECO:0000256" key="1">
    <source>
        <dbReference type="ARBA" id="ARBA00008791"/>
    </source>
</evidence>
<dbReference type="InterPro" id="IPR014729">
    <property type="entry name" value="Rossmann-like_a/b/a_fold"/>
</dbReference>
<dbReference type="PANTHER" id="PTHR46268:SF6">
    <property type="entry name" value="UNIVERSAL STRESS PROTEIN UP12"/>
    <property type="match status" value="1"/>
</dbReference>